<proteinExistence type="predicted"/>
<dbReference type="Gene3D" id="1.25.40.10">
    <property type="entry name" value="Tetratricopeptide repeat domain"/>
    <property type="match status" value="1"/>
</dbReference>
<dbReference type="SUPFAM" id="SSF46894">
    <property type="entry name" value="C-terminal effector domain of the bipartite response regulators"/>
    <property type="match status" value="1"/>
</dbReference>
<dbReference type="InterPro" id="IPR036388">
    <property type="entry name" value="WH-like_DNA-bd_sf"/>
</dbReference>
<dbReference type="GO" id="GO:0003677">
    <property type="term" value="F:DNA binding"/>
    <property type="evidence" value="ECO:0007669"/>
    <property type="project" value="InterPro"/>
</dbReference>
<dbReference type="PANTHER" id="PTHR16305:SF35">
    <property type="entry name" value="TRANSCRIPTIONAL ACTIVATOR DOMAIN"/>
    <property type="match status" value="1"/>
</dbReference>
<evidence type="ECO:0000256" key="1">
    <source>
        <dbReference type="ARBA" id="ARBA00022741"/>
    </source>
</evidence>
<evidence type="ECO:0000259" key="4">
    <source>
        <dbReference type="PROSITE" id="PS50043"/>
    </source>
</evidence>
<feature type="region of interest" description="Disordered" evidence="3">
    <location>
        <begin position="748"/>
        <end position="793"/>
    </location>
</feature>
<feature type="compositionally biased region" description="Gly residues" evidence="3">
    <location>
        <begin position="595"/>
        <end position="614"/>
    </location>
</feature>
<keyword evidence="6" id="KW-1185">Reference proteome</keyword>
<dbReference type="Gene3D" id="3.40.50.300">
    <property type="entry name" value="P-loop containing nucleotide triphosphate hydrolases"/>
    <property type="match status" value="1"/>
</dbReference>
<keyword evidence="2" id="KW-0067">ATP-binding</keyword>
<dbReference type="GO" id="GO:0005524">
    <property type="term" value="F:ATP binding"/>
    <property type="evidence" value="ECO:0007669"/>
    <property type="project" value="UniProtKB-KW"/>
</dbReference>
<protein>
    <recommendedName>
        <fullName evidence="4">HTH luxR-type domain-containing protein</fullName>
    </recommendedName>
</protein>
<dbReference type="PROSITE" id="PS50043">
    <property type="entry name" value="HTH_LUXR_2"/>
    <property type="match status" value="1"/>
</dbReference>
<dbReference type="CDD" id="cd06170">
    <property type="entry name" value="LuxR_C_like"/>
    <property type="match status" value="1"/>
</dbReference>
<dbReference type="GO" id="GO:0004016">
    <property type="term" value="F:adenylate cyclase activity"/>
    <property type="evidence" value="ECO:0007669"/>
    <property type="project" value="TreeGrafter"/>
</dbReference>
<feature type="compositionally biased region" description="Basic and acidic residues" evidence="3">
    <location>
        <begin position="858"/>
        <end position="872"/>
    </location>
</feature>
<accession>A0A1J4P0G2</accession>
<keyword evidence="1" id="KW-0547">Nucleotide-binding</keyword>
<dbReference type="SUPFAM" id="SSF48452">
    <property type="entry name" value="TPR-like"/>
    <property type="match status" value="1"/>
</dbReference>
<dbReference type="InterPro" id="IPR027417">
    <property type="entry name" value="P-loop_NTPase"/>
</dbReference>
<sequence>MAETGRMSVAGVRDTLLATCAVGRSRTVLIEGPAGCGKTHLLDTVAQRARDAGALVLTAAATPAGRRTPLGMLRQLLDQAPAFALPATAAAGTVPAGRAARIFCAELTALAQHGPVVVCVDDAQHADARSLAVLRHVVGHAHPAPVLVVATVAAHAGTPVFADELLRRTHVRRIRLAPLSRQESGAALADRPAADQARLHHLSGGNPRLLRALEEELRENERRPGAAAVDGAVPAQAPAPAPGGRYAAAVLACLRSSGPAAVAVGRALAVLDEHAAEPLLARLLADSPETAAAGLVALRSCGLLTGLRFAHPAVRTTVLADAPAAECARLHRRAARALHTAGAPAAVVAAHLLTPHAVGVRRPARARDAGLLRATAEELLAAHRPQQAEALLELAHSVDPDRAGRAEAALRLAQIAARRDPDTALHRLRALTGTHRTDTPVTPAAPGTSATADVGGDSGWGGRLAALLLVQGRIEEAARWATAGGHGWDGVLDADPQASVELLWSAPLTDDTFAPLALALRTLICAARPREAAEAAGRLAGQAAARKAPGWRAVFTALHAEALLRGGDATAAKKRAAAALAASAGNALGTPGPLTGPGGTGGPGGPGSFARGSGGSGGVRTAAVAVLVEACTVLGEHQEAARHAASVPLRTRSAGAYTAHHLRARGLAHLAGGRPQAALADFRRVGRLLAAWQADRPVWLPWRTDAAEALLRLGRTAAARELAEAQLTGPDGHRPQVREACLRLLAAAGPDGGPSTGEGPGTAFATGAPYGPGARRRTSPAAPTAVPGTPGTADGGLPLHLLDGPDRQIAELAAEGLTNRQIATRLNLALSTVERRLTRVYRTLHVPGRTGLPAGPRTDARWSRVARTRREPPASGSTPGRPPAGSRADAR</sequence>
<feature type="region of interest" description="Disordered" evidence="3">
    <location>
        <begin position="846"/>
        <end position="891"/>
    </location>
</feature>
<feature type="region of interest" description="Disordered" evidence="3">
    <location>
        <begin position="436"/>
        <end position="455"/>
    </location>
</feature>
<evidence type="ECO:0000313" key="6">
    <source>
        <dbReference type="Proteomes" id="UP000034196"/>
    </source>
</evidence>
<dbReference type="AlphaFoldDB" id="A0A1J4P0G2"/>
<dbReference type="Proteomes" id="UP000034196">
    <property type="component" value="Unassembled WGS sequence"/>
</dbReference>
<feature type="compositionally biased region" description="Low complexity" evidence="3">
    <location>
        <begin position="779"/>
        <end position="793"/>
    </location>
</feature>
<dbReference type="InterPro" id="IPR011990">
    <property type="entry name" value="TPR-like_helical_dom_sf"/>
</dbReference>
<dbReference type="Gene3D" id="1.10.10.10">
    <property type="entry name" value="Winged helix-like DNA-binding domain superfamily/Winged helix DNA-binding domain"/>
    <property type="match status" value="1"/>
</dbReference>
<feature type="domain" description="HTH luxR-type" evidence="4">
    <location>
        <begin position="795"/>
        <end position="860"/>
    </location>
</feature>
<feature type="region of interest" description="Disordered" evidence="3">
    <location>
        <begin position="587"/>
        <end position="614"/>
    </location>
</feature>
<feature type="compositionally biased region" description="Gly residues" evidence="3">
    <location>
        <begin position="750"/>
        <end position="760"/>
    </location>
</feature>
<organism evidence="5 6">
    <name type="scientific">Streptomyces mangrovisoli</name>
    <dbReference type="NCBI Taxonomy" id="1428628"/>
    <lineage>
        <taxon>Bacteria</taxon>
        <taxon>Bacillati</taxon>
        <taxon>Actinomycetota</taxon>
        <taxon>Actinomycetes</taxon>
        <taxon>Kitasatosporales</taxon>
        <taxon>Streptomycetaceae</taxon>
        <taxon>Streptomyces</taxon>
    </lineage>
</organism>
<dbReference type="EMBL" id="LAVA02000018">
    <property type="protein sequence ID" value="OIJ68217.1"/>
    <property type="molecule type" value="Genomic_DNA"/>
</dbReference>
<name>A0A1J4P0G2_9ACTN</name>
<dbReference type="GO" id="GO:0005737">
    <property type="term" value="C:cytoplasm"/>
    <property type="evidence" value="ECO:0007669"/>
    <property type="project" value="TreeGrafter"/>
</dbReference>
<dbReference type="InterPro" id="IPR016032">
    <property type="entry name" value="Sig_transdc_resp-reg_C-effctor"/>
</dbReference>
<dbReference type="InterPro" id="IPR003593">
    <property type="entry name" value="AAA+_ATPase"/>
</dbReference>
<evidence type="ECO:0000256" key="2">
    <source>
        <dbReference type="ARBA" id="ARBA00022840"/>
    </source>
</evidence>
<dbReference type="RefSeq" id="WP_046583974.1">
    <property type="nucleotide sequence ID" value="NZ_LAVA02000018.1"/>
</dbReference>
<reference evidence="5" key="1">
    <citation type="submission" date="2016-10" db="EMBL/GenBank/DDBJ databases">
        <title>Genome sequence of Streptomyces mangrovisoli MUSC 149.</title>
        <authorList>
            <person name="Lee L.-H."/>
            <person name="Ser H.-L."/>
        </authorList>
    </citation>
    <scope>NUCLEOTIDE SEQUENCE [LARGE SCALE GENOMIC DNA]</scope>
    <source>
        <strain evidence="5">MUSC 149</strain>
    </source>
</reference>
<dbReference type="SUPFAM" id="SSF52540">
    <property type="entry name" value="P-loop containing nucleoside triphosphate hydrolases"/>
    <property type="match status" value="1"/>
</dbReference>
<dbReference type="SMART" id="SM00421">
    <property type="entry name" value="HTH_LUXR"/>
    <property type="match status" value="1"/>
</dbReference>
<dbReference type="InterPro" id="IPR041664">
    <property type="entry name" value="AAA_16"/>
</dbReference>
<dbReference type="GO" id="GO:0006355">
    <property type="term" value="P:regulation of DNA-templated transcription"/>
    <property type="evidence" value="ECO:0007669"/>
    <property type="project" value="InterPro"/>
</dbReference>
<comment type="caution">
    <text evidence="5">The sequence shown here is derived from an EMBL/GenBank/DDBJ whole genome shotgun (WGS) entry which is preliminary data.</text>
</comment>
<dbReference type="Pfam" id="PF00196">
    <property type="entry name" value="GerE"/>
    <property type="match status" value="1"/>
</dbReference>
<dbReference type="OrthoDB" id="3178131at2"/>
<dbReference type="InterPro" id="IPR000792">
    <property type="entry name" value="Tscrpt_reg_LuxR_C"/>
</dbReference>
<evidence type="ECO:0000313" key="5">
    <source>
        <dbReference type="EMBL" id="OIJ68217.1"/>
    </source>
</evidence>
<dbReference type="SMART" id="SM00382">
    <property type="entry name" value="AAA"/>
    <property type="match status" value="1"/>
</dbReference>
<evidence type="ECO:0000256" key="3">
    <source>
        <dbReference type="SAM" id="MobiDB-lite"/>
    </source>
</evidence>
<dbReference type="PANTHER" id="PTHR16305">
    <property type="entry name" value="TESTICULAR SOLUBLE ADENYLYL CYCLASE"/>
    <property type="match status" value="1"/>
</dbReference>
<dbReference type="Pfam" id="PF13191">
    <property type="entry name" value="AAA_16"/>
    <property type="match status" value="1"/>
</dbReference>
<dbReference type="STRING" id="1428628.WN71_009265"/>
<gene>
    <name evidence="5" type="ORF">WN71_009265</name>
</gene>